<keyword evidence="2" id="KW-0328">Glycosyltransferase</keyword>
<evidence type="ECO:0000313" key="8">
    <source>
        <dbReference type="Proteomes" id="UP000003571"/>
    </source>
</evidence>
<dbReference type="InterPro" id="IPR029044">
    <property type="entry name" value="Nucleotide-diphossugar_trans"/>
</dbReference>
<dbReference type="InterPro" id="IPR001173">
    <property type="entry name" value="Glyco_trans_2-like"/>
</dbReference>
<dbReference type="OrthoDB" id="9810303at2"/>
<dbReference type="RefSeq" id="WP_002702491.1">
    <property type="nucleotide sequence ID" value="NZ_AGRW01000034.1"/>
</dbReference>
<dbReference type="InterPro" id="IPR028098">
    <property type="entry name" value="Glyco_trans_4-like_N"/>
</dbReference>
<evidence type="ECO:0000259" key="6">
    <source>
        <dbReference type="Pfam" id="PF13439"/>
    </source>
</evidence>
<dbReference type="PATRIC" id="fig|907348.3.peg.473"/>
<keyword evidence="8" id="KW-1185">Reference proteome</keyword>
<proteinExistence type="inferred from homology"/>
<name>H7EI38_9SPIR</name>
<organism evidence="7 8">
    <name type="scientific">Treponema saccharophilum DSM 2985</name>
    <dbReference type="NCBI Taxonomy" id="907348"/>
    <lineage>
        <taxon>Bacteria</taxon>
        <taxon>Pseudomonadati</taxon>
        <taxon>Spirochaetota</taxon>
        <taxon>Spirochaetia</taxon>
        <taxon>Spirochaetales</taxon>
        <taxon>Treponemataceae</taxon>
        <taxon>Treponema</taxon>
    </lineage>
</organism>
<gene>
    <name evidence="7" type="ORF">TresaDRAFT_2212</name>
</gene>
<evidence type="ECO:0000256" key="3">
    <source>
        <dbReference type="ARBA" id="ARBA00022679"/>
    </source>
</evidence>
<evidence type="ECO:0000256" key="2">
    <source>
        <dbReference type="ARBA" id="ARBA00022676"/>
    </source>
</evidence>
<protein>
    <submittedName>
        <fullName evidence="7">Glycosyl transferase family 2</fullName>
    </submittedName>
</protein>
<comment type="caution">
    <text evidence="7">The sequence shown here is derived from an EMBL/GenBank/DDBJ whole genome shotgun (WGS) entry which is preliminary data.</text>
</comment>
<dbReference type="Gene3D" id="3.40.50.2000">
    <property type="entry name" value="Glycogen Phosphorylase B"/>
    <property type="match status" value="2"/>
</dbReference>
<comment type="similarity">
    <text evidence="1">Belongs to the glycosyltransferase 2 family.</text>
</comment>
<evidence type="ECO:0000259" key="5">
    <source>
        <dbReference type="Pfam" id="PF00535"/>
    </source>
</evidence>
<sequence length="922" mass="105144">MRNGIDIIIPIYNAYEDLCKCLESIELHTDLTLDRLILINDKSPDERILPLLKEKERENVIVIDNENNLGFSGNVNKGMCFSDDRDVILLNSDTIVTKNWVDRIYECAYSKKEIGTVTPLSNAATLCSIPVMCKDNKLPEGLTADDMAEIVEQCSIKAYPRISVAVGFCMFIKREVIKVTGLFDAKTFEKGYGEENDFCNRAEQLGYIHVMCDSAFVYHKGTASFKNEEKAKLCADHEKLLNSWYPMQMRFNHLYCVNNPEQYIRDNIEPFIDLHNGKKNVLYLVHLDFRSDSYGNVGGTQFHVRDLTENLKTDFNVFVVSRDREYIRLSIYIGEKIHSYKFYVGSPSLFFIPRNEQLYKLFSSILDEFKISLVHVHHVDTLSLDIYYAAHERNLPLVHTVHDFYPISPGYKLLDDEGNWLADEKPDSEKWLLGAKKQSGYRPIGNIIKVWRNNFEEALSLCDKIFLPSEFAKETLCAYFPTLAQKSEVIYHGKTISKNEPIRIHENEISFTDKIHFSIDSVEMKSSIAVVNGWIFLEGADSRETEIFIETVSDSGAKLFTSVPAVSRVDVAQAFQNEAYASCGFCAKVFLPKTACLNSTHRIAIRYNGKVYSETSCCVNLTWNRLKKTRKRISFIGGMVPEKGSQLIYDIIKSGKGDNYDWYLIGACGDETLSRLVAPNFHKVGYYTESELPSIFKSAQIDIVCILSIWGETFCYTLSEAVMCGLPVLGIDIGAVGERIKQNGYGWVVPYPASSKDIVEKLDEIFSDNSSYNFVAEKANKWHEKSSFEMSQEYAFLYNSLTKAFAPKYQAYDSRLILSGLVKNSIFAYSENVPSWFDFDKYVDVIRLKDEHKKMLPETEVQSENSFEEQKSICTETNQISVIDSYPKHLSRCVGLQKLKNAVSLYRAGGIKAVIVKILHKK</sequence>
<dbReference type="eggNOG" id="COG1216">
    <property type="taxonomic scope" value="Bacteria"/>
</dbReference>
<dbReference type="eggNOG" id="COG0438">
    <property type="taxonomic scope" value="Bacteria"/>
</dbReference>
<evidence type="ECO:0000256" key="1">
    <source>
        <dbReference type="ARBA" id="ARBA00006739"/>
    </source>
</evidence>
<dbReference type="Gene3D" id="3.90.550.10">
    <property type="entry name" value="Spore Coat Polysaccharide Biosynthesis Protein SpsA, Chain A"/>
    <property type="match status" value="1"/>
</dbReference>
<keyword evidence="3 7" id="KW-0808">Transferase</keyword>
<feature type="domain" description="Glycosyltransferase 2-like" evidence="5">
    <location>
        <begin position="7"/>
        <end position="106"/>
    </location>
</feature>
<reference evidence="7 8" key="1">
    <citation type="submission" date="2011-09" db="EMBL/GenBank/DDBJ databases">
        <title>The draft genome of Treponema saccharophilum DSM 2985.</title>
        <authorList>
            <consortium name="US DOE Joint Genome Institute (JGI-PGF)"/>
            <person name="Lucas S."/>
            <person name="Copeland A."/>
            <person name="Lapidus A."/>
            <person name="Glavina del Rio T."/>
            <person name="Dalin E."/>
            <person name="Tice H."/>
            <person name="Bruce D."/>
            <person name="Goodwin L."/>
            <person name="Pitluck S."/>
            <person name="Peters L."/>
            <person name="Kyrpides N."/>
            <person name="Mavromatis K."/>
            <person name="Ivanova N."/>
            <person name="Markowitz V."/>
            <person name="Cheng J.-F."/>
            <person name="Hugenholtz P."/>
            <person name="Woyke T."/>
            <person name="Wu D."/>
            <person name="Gronow S."/>
            <person name="Wellnitz S."/>
            <person name="Brambilla E."/>
            <person name="Klenk H.-P."/>
            <person name="Eisen J.A."/>
        </authorList>
    </citation>
    <scope>NUCLEOTIDE SEQUENCE [LARGE SCALE GENOMIC DNA]</scope>
    <source>
        <strain evidence="7 8">DSM 2985</strain>
    </source>
</reference>
<dbReference type="SUPFAM" id="SSF53448">
    <property type="entry name" value="Nucleotide-diphospho-sugar transferases"/>
    <property type="match status" value="1"/>
</dbReference>
<dbReference type="InterPro" id="IPR001296">
    <property type="entry name" value="Glyco_trans_1"/>
</dbReference>
<dbReference type="SUPFAM" id="SSF53756">
    <property type="entry name" value="UDP-Glycosyltransferase/glycogen phosphorylase"/>
    <property type="match status" value="2"/>
</dbReference>
<evidence type="ECO:0000259" key="4">
    <source>
        <dbReference type="Pfam" id="PF00534"/>
    </source>
</evidence>
<dbReference type="Pfam" id="PF13439">
    <property type="entry name" value="Glyco_transf_4"/>
    <property type="match status" value="1"/>
</dbReference>
<dbReference type="PANTHER" id="PTHR43179:SF12">
    <property type="entry name" value="GALACTOFURANOSYLTRANSFERASE GLFT2"/>
    <property type="match status" value="1"/>
</dbReference>
<dbReference type="Proteomes" id="UP000003571">
    <property type="component" value="Unassembled WGS sequence"/>
</dbReference>
<dbReference type="EMBL" id="AGRW01000034">
    <property type="protein sequence ID" value="EIC02717.1"/>
    <property type="molecule type" value="Genomic_DNA"/>
</dbReference>
<feature type="domain" description="Glycosyltransferase subfamily 4-like N-terminal" evidence="6">
    <location>
        <begin position="297"/>
        <end position="493"/>
    </location>
</feature>
<evidence type="ECO:0000313" key="7">
    <source>
        <dbReference type="EMBL" id="EIC02717.1"/>
    </source>
</evidence>
<dbReference type="Pfam" id="PF00535">
    <property type="entry name" value="Glycos_transf_2"/>
    <property type="match status" value="1"/>
</dbReference>
<dbReference type="Pfam" id="PF00534">
    <property type="entry name" value="Glycos_transf_1"/>
    <property type="match status" value="1"/>
</dbReference>
<feature type="domain" description="Glycosyl transferase family 1" evidence="4">
    <location>
        <begin position="626"/>
        <end position="782"/>
    </location>
</feature>
<accession>H7EI38</accession>
<dbReference type="PANTHER" id="PTHR43179">
    <property type="entry name" value="RHAMNOSYLTRANSFERASE WBBL"/>
    <property type="match status" value="1"/>
</dbReference>
<dbReference type="STRING" id="907348.TresaDRAFT_2212"/>
<dbReference type="GO" id="GO:0016757">
    <property type="term" value="F:glycosyltransferase activity"/>
    <property type="evidence" value="ECO:0007669"/>
    <property type="project" value="UniProtKB-KW"/>
</dbReference>
<dbReference type="AlphaFoldDB" id="H7EI38"/>
<dbReference type="CDD" id="cd03801">
    <property type="entry name" value="GT4_PimA-like"/>
    <property type="match status" value="1"/>
</dbReference>